<dbReference type="InterPro" id="IPR050645">
    <property type="entry name" value="Histidine_acid_phosphatase"/>
</dbReference>
<evidence type="ECO:0000256" key="2">
    <source>
        <dbReference type="ARBA" id="ARBA00005375"/>
    </source>
</evidence>
<keyword evidence="3" id="KW-0732">Signal</keyword>
<evidence type="ECO:0000313" key="5">
    <source>
        <dbReference type="Proteomes" id="UP000031036"/>
    </source>
</evidence>
<evidence type="ECO:0000256" key="1">
    <source>
        <dbReference type="ARBA" id="ARBA00000032"/>
    </source>
</evidence>
<gene>
    <name evidence="4" type="primary">acpt</name>
    <name evidence="4" type="ORF">Tcan_13403</name>
</gene>
<dbReference type="InterPro" id="IPR033379">
    <property type="entry name" value="Acid_Pase_AS"/>
</dbReference>
<feature type="chain" id="PRO_5002078089" evidence="3">
    <location>
        <begin position="18"/>
        <end position="407"/>
    </location>
</feature>
<dbReference type="GO" id="GO:0003993">
    <property type="term" value="F:acid phosphatase activity"/>
    <property type="evidence" value="ECO:0007669"/>
    <property type="project" value="UniProtKB-EC"/>
</dbReference>
<dbReference type="Proteomes" id="UP000031036">
    <property type="component" value="Unassembled WGS sequence"/>
</dbReference>
<accession>A0A0B2VAF5</accession>
<dbReference type="InterPro" id="IPR000560">
    <property type="entry name" value="His_Pase_clade-2"/>
</dbReference>
<dbReference type="EMBL" id="JPKZ01002088">
    <property type="protein sequence ID" value="KHN78493.1"/>
    <property type="molecule type" value="Genomic_DNA"/>
</dbReference>
<proteinExistence type="inferred from homology"/>
<name>A0A0B2VAF5_TOXCA</name>
<dbReference type="PANTHER" id="PTHR11567:SF210">
    <property type="entry name" value="ACID PHOSPHATASE 5-RELATED"/>
    <property type="match status" value="1"/>
</dbReference>
<dbReference type="PROSITE" id="PS00616">
    <property type="entry name" value="HIS_ACID_PHOSPHAT_1"/>
    <property type="match status" value="1"/>
</dbReference>
<comment type="caution">
    <text evidence="4">The sequence shown here is derived from an EMBL/GenBank/DDBJ whole genome shotgun (WGS) entry which is preliminary data.</text>
</comment>
<dbReference type="CDD" id="cd07061">
    <property type="entry name" value="HP_HAP_like"/>
    <property type="match status" value="1"/>
</dbReference>
<dbReference type="Gene3D" id="3.40.50.1240">
    <property type="entry name" value="Phosphoglycerate mutase-like"/>
    <property type="match status" value="1"/>
</dbReference>
<comment type="similarity">
    <text evidence="2">Belongs to the histidine acid phosphatase family.</text>
</comment>
<evidence type="ECO:0000313" key="4">
    <source>
        <dbReference type="EMBL" id="KHN78493.1"/>
    </source>
</evidence>
<evidence type="ECO:0000256" key="3">
    <source>
        <dbReference type="SAM" id="SignalP"/>
    </source>
</evidence>
<dbReference type="PANTHER" id="PTHR11567">
    <property type="entry name" value="ACID PHOSPHATASE-RELATED"/>
    <property type="match status" value="1"/>
</dbReference>
<keyword evidence="5" id="KW-1185">Reference proteome</keyword>
<dbReference type="Pfam" id="PF00328">
    <property type="entry name" value="His_Phos_2"/>
    <property type="match status" value="1"/>
</dbReference>
<dbReference type="OMA" id="CKPTAIK"/>
<comment type="catalytic activity">
    <reaction evidence="1">
        <text>a phosphate monoester + H2O = an alcohol + phosphate</text>
        <dbReference type="Rhea" id="RHEA:15017"/>
        <dbReference type="ChEBI" id="CHEBI:15377"/>
        <dbReference type="ChEBI" id="CHEBI:30879"/>
        <dbReference type="ChEBI" id="CHEBI:43474"/>
        <dbReference type="ChEBI" id="CHEBI:67140"/>
        <dbReference type="EC" id="3.1.3.2"/>
    </reaction>
</comment>
<dbReference type="AlphaFoldDB" id="A0A0B2VAF5"/>
<dbReference type="STRING" id="6265.A0A0B2VAF5"/>
<organism evidence="4 5">
    <name type="scientific">Toxocara canis</name>
    <name type="common">Canine roundworm</name>
    <dbReference type="NCBI Taxonomy" id="6265"/>
    <lineage>
        <taxon>Eukaryota</taxon>
        <taxon>Metazoa</taxon>
        <taxon>Ecdysozoa</taxon>
        <taxon>Nematoda</taxon>
        <taxon>Chromadorea</taxon>
        <taxon>Rhabditida</taxon>
        <taxon>Spirurina</taxon>
        <taxon>Ascaridomorpha</taxon>
        <taxon>Ascaridoidea</taxon>
        <taxon>Toxocaridae</taxon>
        <taxon>Toxocara</taxon>
    </lineage>
</organism>
<dbReference type="SUPFAM" id="SSF53254">
    <property type="entry name" value="Phosphoglycerate mutase-like"/>
    <property type="match status" value="1"/>
</dbReference>
<reference evidence="4 5" key="1">
    <citation type="submission" date="2014-11" db="EMBL/GenBank/DDBJ databases">
        <title>Genetic blueprint of the zoonotic pathogen Toxocara canis.</title>
        <authorList>
            <person name="Zhu X.-Q."/>
            <person name="Korhonen P.K."/>
            <person name="Cai H."/>
            <person name="Young N.D."/>
            <person name="Nejsum P."/>
            <person name="von Samson-Himmelstjerna G."/>
            <person name="Boag P.R."/>
            <person name="Tan P."/>
            <person name="Li Q."/>
            <person name="Min J."/>
            <person name="Yang Y."/>
            <person name="Wang X."/>
            <person name="Fang X."/>
            <person name="Hall R.S."/>
            <person name="Hofmann A."/>
            <person name="Sternberg P.W."/>
            <person name="Jex A.R."/>
            <person name="Gasser R.B."/>
        </authorList>
    </citation>
    <scope>NUCLEOTIDE SEQUENCE [LARGE SCALE GENOMIC DNA]</scope>
    <source>
        <strain evidence="4">PN_DK_2014</strain>
    </source>
</reference>
<feature type="signal peptide" evidence="3">
    <location>
        <begin position="1"/>
        <end position="17"/>
    </location>
</feature>
<protein>
    <submittedName>
        <fullName evidence="4">Testicular acid phosphatase-like protein</fullName>
    </submittedName>
</protein>
<sequence>MLLLIGSLLQIIYGVNAANEGLIFVQAVWRHGDRAPSKLPYPNDPHGESSWPRGWSQLTNLGMQQMYDLGQFFRRRYGTFVGEDFNLNDVLIRSSSSDRAIVSAQAMLRGFYPANKQTMWLQGELWQPLPFSSVTPGQSDPMLRPTDYSCPTYDTAMQSLGQIAASINSEYADVFEFLVNVTGYNKVEFKQALTLSNIKREVLHNMSQPYWVYEKWPSHGNRTTLQILEKIKRIDRINEFNSSTKAKLRGGLLATDWLNRAINVSLGQQKTPKKMILFSAHDGTVLALMYALNIGNDLLAPYASCLIMELYRTANNETEVKLLYRNETNTDNVYTMMVPGCNTTCTVENLSELMKSEMVNNVCQLRKECGVKGNTCNPECNQADNTASNIIGPLFLILSILCAFITS</sequence>
<dbReference type="InterPro" id="IPR029033">
    <property type="entry name" value="His_PPase_superfam"/>
</dbReference>
<dbReference type="OrthoDB" id="258392at2759"/>